<dbReference type="PROSITE" id="PS50111">
    <property type="entry name" value="CHEMOTAXIS_TRANSDUC_2"/>
    <property type="match status" value="1"/>
</dbReference>
<dbReference type="GO" id="GO:0004888">
    <property type="term" value="F:transmembrane signaling receptor activity"/>
    <property type="evidence" value="ECO:0007669"/>
    <property type="project" value="InterPro"/>
</dbReference>
<feature type="domain" description="HAMP" evidence="8">
    <location>
        <begin position="70"/>
        <end position="122"/>
    </location>
</feature>
<comment type="similarity">
    <text evidence="2">Belongs to the methyl-accepting chemotaxis (MCP) protein family.</text>
</comment>
<dbReference type="Gene3D" id="3.30.450.20">
    <property type="entry name" value="PAS domain"/>
    <property type="match status" value="1"/>
</dbReference>
<feature type="compositionally biased region" description="Low complexity" evidence="4">
    <location>
        <begin position="486"/>
        <end position="497"/>
    </location>
</feature>
<feature type="domain" description="PAS" evidence="7">
    <location>
        <begin position="120"/>
        <end position="166"/>
    </location>
</feature>
<evidence type="ECO:0000259" key="7">
    <source>
        <dbReference type="PROSITE" id="PS50112"/>
    </source>
</evidence>
<dbReference type="EMBL" id="CP014229">
    <property type="protein sequence ID" value="AMD89707.1"/>
    <property type="molecule type" value="Genomic_DNA"/>
</dbReference>
<feature type="domain" description="Methyl-accepting transducer" evidence="6">
    <location>
        <begin position="253"/>
        <end position="489"/>
    </location>
</feature>
<keyword evidence="1 3" id="KW-0807">Transducer</keyword>
<dbReference type="InterPro" id="IPR004090">
    <property type="entry name" value="Chemotax_Me-accpt_rcpt"/>
</dbReference>
<keyword evidence="5" id="KW-0472">Membrane</keyword>
<dbReference type="NCBIfam" id="TIGR00229">
    <property type="entry name" value="sensory_box"/>
    <property type="match status" value="1"/>
</dbReference>
<dbReference type="Gene3D" id="2.40.10.220">
    <property type="entry name" value="predicted glycosyltransferase like domains"/>
    <property type="match status" value="1"/>
</dbReference>
<dbReference type="InterPro" id="IPR035965">
    <property type="entry name" value="PAS-like_dom_sf"/>
</dbReference>
<evidence type="ECO:0000256" key="3">
    <source>
        <dbReference type="PROSITE-ProRule" id="PRU00284"/>
    </source>
</evidence>
<dbReference type="PROSITE" id="PS50112">
    <property type="entry name" value="PAS"/>
    <property type="match status" value="1"/>
</dbReference>
<dbReference type="GO" id="GO:0035438">
    <property type="term" value="F:cyclic-di-GMP binding"/>
    <property type="evidence" value="ECO:0007669"/>
    <property type="project" value="InterPro"/>
</dbReference>
<dbReference type="SUPFAM" id="SSF58104">
    <property type="entry name" value="Methyl-accepting chemotaxis protein (MCP) signaling domain"/>
    <property type="match status" value="1"/>
</dbReference>
<dbReference type="Pfam" id="PF00015">
    <property type="entry name" value="MCPsignal"/>
    <property type="match status" value="1"/>
</dbReference>
<dbReference type="PRINTS" id="PR00260">
    <property type="entry name" value="CHEMTRNSDUCR"/>
</dbReference>
<dbReference type="InterPro" id="IPR000014">
    <property type="entry name" value="PAS"/>
</dbReference>
<name>A0A0X8JJ04_9BACT</name>
<gene>
    <name evidence="9" type="ORF">AXF13_06050</name>
</gene>
<dbReference type="SUPFAM" id="SSF55785">
    <property type="entry name" value="PYP-like sensor domain (PAS domain)"/>
    <property type="match status" value="1"/>
</dbReference>
<evidence type="ECO:0000313" key="9">
    <source>
        <dbReference type="EMBL" id="AMD89707.1"/>
    </source>
</evidence>
<dbReference type="PANTHER" id="PTHR32089">
    <property type="entry name" value="METHYL-ACCEPTING CHEMOTAXIS PROTEIN MCPB"/>
    <property type="match status" value="1"/>
</dbReference>
<dbReference type="GO" id="GO:0007165">
    <property type="term" value="P:signal transduction"/>
    <property type="evidence" value="ECO:0007669"/>
    <property type="project" value="UniProtKB-KW"/>
</dbReference>
<dbReference type="GO" id="GO:0016020">
    <property type="term" value="C:membrane"/>
    <property type="evidence" value="ECO:0007669"/>
    <property type="project" value="InterPro"/>
</dbReference>
<dbReference type="RefSeq" id="WP_062252042.1">
    <property type="nucleotide sequence ID" value="NZ_CP014229.1"/>
</dbReference>
<accession>A0A0X8JJ04</accession>
<feature type="region of interest" description="Disordered" evidence="4">
    <location>
        <begin position="473"/>
        <end position="504"/>
    </location>
</feature>
<dbReference type="KEGG" id="dfi:AXF13_06050"/>
<dbReference type="InterPro" id="IPR013656">
    <property type="entry name" value="PAS_4"/>
</dbReference>
<feature type="transmembrane region" description="Helical" evidence="5">
    <location>
        <begin position="48"/>
        <end position="70"/>
    </location>
</feature>
<sequence length="629" mass="68861">MWRSLRVHYKLLACNAVCIAFIITLVCIATSGLQQMPGQSTSQADNVFWLWGWAAVFCVCVLLMGFLVGMDIDRPIQRGKAFARKLASGNFEVRWQETAGSELGDMAEALNQALDIVLDQSSQYRDILNSLPNPLATLDKERNFTFVNTAAEKQFGMLCGDLLGKQCSTWGAVVCQTEHCALECYLRGIKDVVFQQPGMGTLKAMVVPLNNCAGEHVGYIDMVFDITEEYSNRQRIASLHDTIAESASEAQAIAQRQSQVFDTVIAQLATTSGIAREQDEASRQTSGEVEDMNATMTHIAERAADATRNAQASEEEAGRGAAMVEQAIEGVGRLTEQIHALAGNMGKLNEHSTNVSHVITLIEDIADQTNLLALNAAIEAARAGEAGRGFAVVADEVRKLAEKTMQATGEVAQAVKAIQSSTQTSSRSTSQAVELSTESKEFISQFGAILNRILDMARKTAVEIHSIASAAETQSSITGSIRERMQSLSSSAQESAANMAESTQQVTELGELSQQLRRIIDSMRDDKRRAERIPLESPTEGHIQYQGRKVRLFVVNISTTGICVQYLDPLRAKQDEQVEIVVEQSPWHLHEQATLVWKDDQYCGLQWIQPLALSTEQLKKNAAACLPIS</sequence>
<keyword evidence="5" id="KW-1133">Transmembrane helix</keyword>
<evidence type="ECO:0000256" key="4">
    <source>
        <dbReference type="SAM" id="MobiDB-lite"/>
    </source>
</evidence>
<dbReference type="Gene3D" id="6.10.340.10">
    <property type="match status" value="1"/>
</dbReference>
<dbReference type="InterPro" id="IPR004089">
    <property type="entry name" value="MCPsignal_dom"/>
</dbReference>
<dbReference type="STRING" id="44742.AXF13_06050"/>
<dbReference type="SMART" id="SM00283">
    <property type="entry name" value="MA"/>
    <property type="match status" value="1"/>
</dbReference>
<dbReference type="CDD" id="cd11386">
    <property type="entry name" value="MCP_signal"/>
    <property type="match status" value="1"/>
</dbReference>
<protein>
    <submittedName>
        <fullName evidence="9">Chemotaxis protein</fullName>
    </submittedName>
</protein>
<dbReference type="PROSITE" id="PS50885">
    <property type="entry name" value="HAMP"/>
    <property type="match status" value="1"/>
</dbReference>
<dbReference type="InterPro" id="IPR003660">
    <property type="entry name" value="HAMP_dom"/>
</dbReference>
<dbReference type="PANTHER" id="PTHR32089:SF112">
    <property type="entry name" value="LYSOZYME-LIKE PROTEIN-RELATED"/>
    <property type="match status" value="1"/>
</dbReference>
<dbReference type="Pfam" id="PF07238">
    <property type="entry name" value="PilZ"/>
    <property type="match status" value="1"/>
</dbReference>
<dbReference type="GO" id="GO:0006935">
    <property type="term" value="P:chemotaxis"/>
    <property type="evidence" value="ECO:0007669"/>
    <property type="project" value="InterPro"/>
</dbReference>
<evidence type="ECO:0000259" key="6">
    <source>
        <dbReference type="PROSITE" id="PS50111"/>
    </source>
</evidence>
<evidence type="ECO:0000256" key="1">
    <source>
        <dbReference type="ARBA" id="ARBA00023224"/>
    </source>
</evidence>
<evidence type="ECO:0000259" key="8">
    <source>
        <dbReference type="PROSITE" id="PS50885"/>
    </source>
</evidence>
<dbReference type="InterPro" id="IPR009875">
    <property type="entry name" value="PilZ_domain"/>
</dbReference>
<dbReference type="Pfam" id="PF00672">
    <property type="entry name" value="HAMP"/>
    <property type="match status" value="1"/>
</dbReference>
<keyword evidence="5" id="KW-0812">Transmembrane</keyword>
<proteinExistence type="inferred from homology"/>
<evidence type="ECO:0000256" key="5">
    <source>
        <dbReference type="SAM" id="Phobius"/>
    </source>
</evidence>
<dbReference type="CDD" id="cd06225">
    <property type="entry name" value="HAMP"/>
    <property type="match status" value="1"/>
</dbReference>
<dbReference type="Proteomes" id="UP000069241">
    <property type="component" value="Chromosome"/>
</dbReference>
<dbReference type="AlphaFoldDB" id="A0A0X8JJ04"/>
<dbReference type="SMART" id="SM00091">
    <property type="entry name" value="PAS"/>
    <property type="match status" value="1"/>
</dbReference>
<organism evidence="9 10">
    <name type="scientific">Desulfovibrio fairfieldensis</name>
    <dbReference type="NCBI Taxonomy" id="44742"/>
    <lineage>
        <taxon>Bacteria</taxon>
        <taxon>Pseudomonadati</taxon>
        <taxon>Thermodesulfobacteriota</taxon>
        <taxon>Desulfovibrionia</taxon>
        <taxon>Desulfovibrionales</taxon>
        <taxon>Desulfovibrionaceae</taxon>
        <taxon>Desulfovibrio</taxon>
    </lineage>
</organism>
<dbReference type="Pfam" id="PF08448">
    <property type="entry name" value="PAS_4"/>
    <property type="match status" value="1"/>
</dbReference>
<dbReference type="SUPFAM" id="SSF141371">
    <property type="entry name" value="PilZ domain-like"/>
    <property type="match status" value="1"/>
</dbReference>
<feature type="transmembrane region" description="Helical" evidence="5">
    <location>
        <begin position="12"/>
        <end position="33"/>
    </location>
</feature>
<evidence type="ECO:0000256" key="2">
    <source>
        <dbReference type="ARBA" id="ARBA00029447"/>
    </source>
</evidence>
<dbReference type="Gene3D" id="1.10.287.950">
    <property type="entry name" value="Methyl-accepting chemotaxis protein"/>
    <property type="match status" value="1"/>
</dbReference>
<reference evidence="10" key="1">
    <citation type="submission" date="2016-02" db="EMBL/GenBank/DDBJ databases">
        <authorList>
            <person name="Holder M.E."/>
            <person name="Ajami N.J."/>
            <person name="Petrosino J.F."/>
        </authorList>
    </citation>
    <scope>NUCLEOTIDE SEQUENCE [LARGE SCALE GENOMIC DNA]</scope>
    <source>
        <strain evidence="10">CCUG 45958</strain>
    </source>
</reference>
<evidence type="ECO:0000313" key="10">
    <source>
        <dbReference type="Proteomes" id="UP000069241"/>
    </source>
</evidence>
<keyword evidence="10" id="KW-1185">Reference proteome</keyword>